<keyword evidence="3" id="KW-1185">Reference proteome</keyword>
<dbReference type="SUPFAM" id="SSF54427">
    <property type="entry name" value="NTF2-like"/>
    <property type="match status" value="1"/>
</dbReference>
<dbReference type="Proteomes" id="UP000054387">
    <property type="component" value="Unassembled WGS sequence"/>
</dbReference>
<feature type="domain" description="SnoaL-like" evidence="1">
    <location>
        <begin position="7"/>
        <end position="104"/>
    </location>
</feature>
<dbReference type="STRING" id="1514971.AUR64_13610"/>
<reference evidence="2 3" key="1">
    <citation type="submission" date="2015-12" db="EMBL/GenBank/DDBJ databases">
        <title>Haloprofundus marisrubri gen. nov., sp. nov., an extremely halophilic archaeon isolated from the Discovery deep brine-seawater interface in the Red Sea.</title>
        <authorList>
            <person name="Zhang G."/>
            <person name="Stingl U."/>
            <person name="Rashid M."/>
        </authorList>
    </citation>
    <scope>NUCLEOTIDE SEQUENCE [LARGE SCALE GENOMIC DNA]</scope>
    <source>
        <strain evidence="2 3">SB9</strain>
    </source>
</reference>
<dbReference type="InterPro" id="IPR037401">
    <property type="entry name" value="SnoaL-like"/>
</dbReference>
<organism evidence="2 3">
    <name type="scientific">Haloprofundus marisrubri</name>
    <dbReference type="NCBI Taxonomy" id="1514971"/>
    <lineage>
        <taxon>Archaea</taxon>
        <taxon>Methanobacteriati</taxon>
        <taxon>Methanobacteriota</taxon>
        <taxon>Stenosarchaea group</taxon>
        <taxon>Halobacteria</taxon>
        <taxon>Halobacteriales</taxon>
        <taxon>Haloferacaceae</taxon>
        <taxon>Haloprofundus</taxon>
    </lineage>
</organism>
<dbReference type="RefSeq" id="WP_058581999.1">
    <property type="nucleotide sequence ID" value="NZ_LOPU01000029.1"/>
</dbReference>
<evidence type="ECO:0000313" key="3">
    <source>
        <dbReference type="Proteomes" id="UP000054387"/>
    </source>
</evidence>
<name>A0A0W1R848_9EURY</name>
<sequence>MDHAAVVRAYYSALDEHDYSALSDLLAPAFVHDRPDRTLEDREAFVSFMRDDRPNKDTSHELDEVYENEDRTELVVRGRLLDADGERLFEFVDIHRFEDGVVVELRTFARKD</sequence>
<proteinExistence type="predicted"/>
<accession>A0A0W1R848</accession>
<dbReference type="Gene3D" id="3.10.450.50">
    <property type="match status" value="1"/>
</dbReference>
<gene>
    <name evidence="2" type="ORF">AUR64_13610</name>
</gene>
<dbReference type="OrthoDB" id="145984at2157"/>
<protein>
    <recommendedName>
        <fullName evidence="1">SnoaL-like domain-containing protein</fullName>
    </recommendedName>
</protein>
<dbReference type="AlphaFoldDB" id="A0A0W1R848"/>
<dbReference type="EMBL" id="LOPU01000029">
    <property type="protein sequence ID" value="KTG09544.1"/>
    <property type="molecule type" value="Genomic_DNA"/>
</dbReference>
<dbReference type="InterPro" id="IPR032710">
    <property type="entry name" value="NTF2-like_dom_sf"/>
</dbReference>
<evidence type="ECO:0000259" key="1">
    <source>
        <dbReference type="Pfam" id="PF12680"/>
    </source>
</evidence>
<evidence type="ECO:0000313" key="2">
    <source>
        <dbReference type="EMBL" id="KTG09544.1"/>
    </source>
</evidence>
<dbReference type="Pfam" id="PF12680">
    <property type="entry name" value="SnoaL_2"/>
    <property type="match status" value="1"/>
</dbReference>
<comment type="caution">
    <text evidence="2">The sequence shown here is derived from an EMBL/GenBank/DDBJ whole genome shotgun (WGS) entry which is preliminary data.</text>
</comment>